<dbReference type="InterPro" id="IPR057124">
    <property type="entry name" value="Ned1-like_M"/>
</dbReference>
<feature type="compositionally biased region" description="Polar residues" evidence="3">
    <location>
        <begin position="144"/>
        <end position="154"/>
    </location>
</feature>
<dbReference type="InterPro" id="IPR023214">
    <property type="entry name" value="HAD_sf"/>
</dbReference>
<feature type="domain" description="LNS2/PITP" evidence="4">
    <location>
        <begin position="387"/>
        <end position="543"/>
    </location>
</feature>
<dbReference type="AlphaFoldDB" id="A0A0E9NBG2"/>
<dbReference type="STRING" id="698492.A0A0E9NBG2"/>
<evidence type="ECO:0000259" key="4">
    <source>
        <dbReference type="SMART" id="SM00775"/>
    </source>
</evidence>
<dbReference type="EMBL" id="BACD03000005">
    <property type="protein sequence ID" value="GAO46740.1"/>
    <property type="molecule type" value="Genomic_DNA"/>
</dbReference>
<organism evidence="5 6">
    <name type="scientific">Saitoella complicata (strain BCRC 22490 / CBS 7301 / JCM 7358 / NBRC 10748 / NRRL Y-17804)</name>
    <dbReference type="NCBI Taxonomy" id="698492"/>
    <lineage>
        <taxon>Eukaryota</taxon>
        <taxon>Fungi</taxon>
        <taxon>Dikarya</taxon>
        <taxon>Ascomycota</taxon>
        <taxon>Taphrinomycotina</taxon>
        <taxon>Taphrinomycotina incertae sedis</taxon>
        <taxon>Saitoella</taxon>
    </lineage>
</organism>
<dbReference type="GO" id="GO:0008195">
    <property type="term" value="F:phosphatidate phosphatase activity"/>
    <property type="evidence" value="ECO:0007669"/>
    <property type="project" value="TreeGrafter"/>
</dbReference>
<dbReference type="InterPro" id="IPR031315">
    <property type="entry name" value="LNS2/PITP"/>
</dbReference>
<feature type="region of interest" description="Disordered" evidence="3">
    <location>
        <begin position="273"/>
        <end position="339"/>
    </location>
</feature>
<dbReference type="Pfam" id="PF04571">
    <property type="entry name" value="Lipin_N"/>
    <property type="match status" value="1"/>
</dbReference>
<proteinExistence type="inferred from homology"/>
<gene>
    <name evidence="5" type="ORF">G7K_0962-t1</name>
</gene>
<dbReference type="OMA" id="QDYSMKL"/>
<keyword evidence="6" id="KW-1185">Reference proteome</keyword>
<dbReference type="PANTHER" id="PTHR12181:SF12">
    <property type="entry name" value="PHOSPHATIDATE PHOSPHATASE"/>
    <property type="match status" value="1"/>
</dbReference>
<accession>A0A0E9NBG2</accession>
<dbReference type="InterPro" id="IPR036412">
    <property type="entry name" value="HAD-like_sf"/>
</dbReference>
<feature type="compositionally biased region" description="Acidic residues" evidence="3">
    <location>
        <begin position="591"/>
        <end position="608"/>
    </location>
</feature>
<feature type="compositionally biased region" description="Basic and acidic residues" evidence="3">
    <location>
        <begin position="278"/>
        <end position="289"/>
    </location>
</feature>
<dbReference type="Proteomes" id="UP000033140">
    <property type="component" value="Unassembled WGS sequence"/>
</dbReference>
<feature type="compositionally biased region" description="Acidic residues" evidence="3">
    <location>
        <begin position="111"/>
        <end position="125"/>
    </location>
</feature>
<reference evidence="5 6" key="3">
    <citation type="journal article" date="2015" name="Genome Announc.">
        <title>Draft Genome Sequence of the Archiascomycetous Yeast Saitoella complicata.</title>
        <authorList>
            <person name="Yamauchi K."/>
            <person name="Kondo S."/>
            <person name="Hamamoto M."/>
            <person name="Takahashi Y."/>
            <person name="Ogura Y."/>
            <person name="Hayashi T."/>
            <person name="Nishida H."/>
        </authorList>
    </citation>
    <scope>NUCLEOTIDE SEQUENCE [LARGE SCALE GENOMIC DNA]</scope>
    <source>
        <strain evidence="5 6">NRRL Y-17804</strain>
    </source>
</reference>
<dbReference type="PANTHER" id="PTHR12181">
    <property type="entry name" value="LIPIN"/>
    <property type="match status" value="1"/>
</dbReference>
<dbReference type="Gene3D" id="3.40.50.1000">
    <property type="entry name" value="HAD superfamily/HAD-like"/>
    <property type="match status" value="1"/>
</dbReference>
<protein>
    <recommendedName>
        <fullName evidence="4">LNS2/PITP domain-containing protein</fullName>
    </recommendedName>
</protein>
<dbReference type="InterPro" id="IPR013209">
    <property type="entry name" value="LNS2"/>
</dbReference>
<evidence type="ECO:0000256" key="2">
    <source>
        <dbReference type="ARBA" id="ARBA00022553"/>
    </source>
</evidence>
<dbReference type="Pfam" id="PF08235">
    <property type="entry name" value="LNS2"/>
    <property type="match status" value="1"/>
</dbReference>
<dbReference type="InterPro" id="IPR026058">
    <property type="entry name" value="LIPIN"/>
</dbReference>
<feature type="region of interest" description="Disordered" evidence="3">
    <location>
        <begin position="92"/>
        <end position="189"/>
    </location>
</feature>
<evidence type="ECO:0000256" key="1">
    <source>
        <dbReference type="ARBA" id="ARBA00005476"/>
    </source>
</evidence>
<dbReference type="GO" id="GO:0005634">
    <property type="term" value="C:nucleus"/>
    <property type="evidence" value="ECO:0007669"/>
    <property type="project" value="TreeGrafter"/>
</dbReference>
<dbReference type="SUPFAM" id="SSF56784">
    <property type="entry name" value="HAD-like"/>
    <property type="match status" value="1"/>
</dbReference>
<comment type="caution">
    <text evidence="5">The sequence shown here is derived from an EMBL/GenBank/DDBJ whole genome shotgun (WGS) entry which is preliminary data.</text>
</comment>
<feature type="compositionally biased region" description="Polar residues" evidence="3">
    <location>
        <begin position="92"/>
        <end position="108"/>
    </location>
</feature>
<evidence type="ECO:0000256" key="3">
    <source>
        <dbReference type="SAM" id="MobiDB-lite"/>
    </source>
</evidence>
<dbReference type="InterPro" id="IPR007651">
    <property type="entry name" value="Lipin_N"/>
</dbReference>
<sequence>MEYVRRLTNTWNSINPATLSGAIDVIVIEDAEKNLSCSPFHVRFGKFSLLRPSEKKVLFKVNGDAVDFKMKLGEGGEAFFVFETESEVPKEWQTSPVLSAIGSPTQSQKDADEEAANMSEPDDFDLDKPATPPTTASPDPIRQRPTSGDWSGSPATPPLSATRPERSKTIGNGQISQRPRLDARPSSQVSIERARQLRERLSEKNILSEVTQTGDVMLDMHGYKASLSDSIEAEREVRRILEEELKGEGGTEVDIESLVGADREGNLWIYASEEAKEDAEQRKYPRSESDEQTSDDAISIGRARSEGLSTPPPLSPPRSRDTSPSPDTKDGRHRSNYAKTLRLTSEQLRSLNLKPGMNPISFTVVSSYKGNATCNANIFYWSYSVPVVISDIDGTITKSDALGHIFTMVGRDWTHPGVAKLYTDIAKNGYNILYLTSRSVGQADATRAYLKSIEQTGIKMPDGPVIMSPDRTMAALKREMILRKPEVFKMACLKDIRHLYGEGSNPFYAGYGNRITDALSYRSVGIPSSRIFTINSTGEVRMELLELAGYRSSYISINDLVDHFFPPVVAALQAEYTDVNFWREPIPDLPLSDEEESEEEDDDDEGSYDEGGKGDESYEADDDLRLNVQALTL</sequence>
<dbReference type="SMART" id="SM00775">
    <property type="entry name" value="LNS2"/>
    <property type="match status" value="1"/>
</dbReference>
<evidence type="ECO:0000313" key="6">
    <source>
        <dbReference type="Proteomes" id="UP000033140"/>
    </source>
</evidence>
<dbReference type="FunFam" id="3.40.50.1000:FF:000063">
    <property type="entry name" value="Nuclear elongation and deformation protein"/>
    <property type="match status" value="1"/>
</dbReference>
<reference evidence="5 6" key="2">
    <citation type="journal article" date="2014" name="J. Gen. Appl. Microbiol.">
        <title>The early diverging ascomycetous budding yeast Saitoella complicata has three histone deacetylases belonging to the Clr6, Hos2, and Rpd3 lineages.</title>
        <authorList>
            <person name="Nishida H."/>
            <person name="Matsumoto T."/>
            <person name="Kondo S."/>
            <person name="Hamamoto M."/>
            <person name="Yoshikawa H."/>
        </authorList>
    </citation>
    <scope>NUCLEOTIDE SEQUENCE [LARGE SCALE GENOMIC DNA]</scope>
    <source>
        <strain evidence="5 6">NRRL Y-17804</strain>
    </source>
</reference>
<evidence type="ECO:0000313" key="5">
    <source>
        <dbReference type="EMBL" id="GAO46740.1"/>
    </source>
</evidence>
<feature type="region of interest" description="Disordered" evidence="3">
    <location>
        <begin position="587"/>
        <end position="624"/>
    </location>
</feature>
<dbReference type="Pfam" id="PF24565">
    <property type="entry name" value="Ned1_M"/>
    <property type="match status" value="1"/>
</dbReference>
<comment type="similarity">
    <text evidence="1">Belongs to the lipin family.</text>
</comment>
<dbReference type="GO" id="GO:0009062">
    <property type="term" value="P:fatty acid catabolic process"/>
    <property type="evidence" value="ECO:0007669"/>
    <property type="project" value="TreeGrafter"/>
</dbReference>
<reference evidence="5 6" key="1">
    <citation type="journal article" date="2011" name="J. Gen. Appl. Microbiol.">
        <title>Draft genome sequencing of the enigmatic yeast Saitoella complicata.</title>
        <authorList>
            <person name="Nishida H."/>
            <person name="Hamamoto M."/>
            <person name="Sugiyama J."/>
        </authorList>
    </citation>
    <scope>NUCLEOTIDE SEQUENCE [LARGE SCALE GENOMIC DNA]</scope>
    <source>
        <strain evidence="5 6">NRRL Y-17804</strain>
    </source>
</reference>
<keyword evidence="2" id="KW-0597">Phosphoprotein</keyword>
<name>A0A0E9NBG2_SAICN</name>
<dbReference type="GO" id="GO:0019432">
    <property type="term" value="P:triglyceride biosynthetic process"/>
    <property type="evidence" value="ECO:0007669"/>
    <property type="project" value="TreeGrafter"/>
</dbReference>